<keyword evidence="2" id="KW-1185">Reference proteome</keyword>
<dbReference type="Proteomes" id="UP001488838">
    <property type="component" value="Unassembled WGS sequence"/>
</dbReference>
<dbReference type="AlphaFoldDB" id="A0AAW0HI29"/>
<evidence type="ECO:0000313" key="1">
    <source>
        <dbReference type="EMBL" id="KAK7802429.1"/>
    </source>
</evidence>
<organism evidence="1 2">
    <name type="scientific">Myodes glareolus</name>
    <name type="common">Bank vole</name>
    <name type="synonym">Clethrionomys glareolus</name>
    <dbReference type="NCBI Taxonomy" id="447135"/>
    <lineage>
        <taxon>Eukaryota</taxon>
        <taxon>Metazoa</taxon>
        <taxon>Chordata</taxon>
        <taxon>Craniata</taxon>
        <taxon>Vertebrata</taxon>
        <taxon>Euteleostomi</taxon>
        <taxon>Mammalia</taxon>
        <taxon>Eutheria</taxon>
        <taxon>Euarchontoglires</taxon>
        <taxon>Glires</taxon>
        <taxon>Rodentia</taxon>
        <taxon>Myomorpha</taxon>
        <taxon>Muroidea</taxon>
        <taxon>Cricetidae</taxon>
        <taxon>Arvicolinae</taxon>
        <taxon>Myodes</taxon>
    </lineage>
</organism>
<gene>
    <name evidence="1" type="ORF">U0070_011299</name>
</gene>
<proteinExistence type="predicted"/>
<protein>
    <submittedName>
        <fullName evidence="1">Uncharacterized protein</fullName>
    </submittedName>
</protein>
<dbReference type="EMBL" id="JBBHLL010000463">
    <property type="protein sequence ID" value="KAK7802429.1"/>
    <property type="molecule type" value="Genomic_DNA"/>
</dbReference>
<sequence length="114" mass="12710">MYYSPETWVILETRMPPLMVFRGSLSSALATPQLSGSFSCRPTRIHSPAIRVSCPEQLQAAQSRGKQVVYRKLRSGGLQSPTTSEHLIAYKKFLMRVQCVTCCGQIQMTVAAEE</sequence>
<comment type="caution">
    <text evidence="1">The sequence shown here is derived from an EMBL/GenBank/DDBJ whole genome shotgun (WGS) entry which is preliminary data.</text>
</comment>
<reference evidence="1 2" key="1">
    <citation type="journal article" date="2023" name="bioRxiv">
        <title>Conserved and derived expression patterns and positive selection on dental genes reveal complex evolutionary context of ever-growing rodent molars.</title>
        <authorList>
            <person name="Calamari Z.T."/>
            <person name="Song A."/>
            <person name="Cohen E."/>
            <person name="Akter M."/>
            <person name="Roy R.D."/>
            <person name="Hallikas O."/>
            <person name="Christensen M.M."/>
            <person name="Li P."/>
            <person name="Marangoni P."/>
            <person name="Jernvall J."/>
            <person name="Klein O.D."/>
        </authorList>
    </citation>
    <scope>NUCLEOTIDE SEQUENCE [LARGE SCALE GENOMIC DNA]</scope>
    <source>
        <strain evidence="1">V071</strain>
    </source>
</reference>
<accession>A0AAW0HI29</accession>
<evidence type="ECO:0000313" key="2">
    <source>
        <dbReference type="Proteomes" id="UP001488838"/>
    </source>
</evidence>
<name>A0AAW0HI29_MYOGA</name>